<gene>
    <name evidence="1" type="ORF">POM88_023157</name>
</gene>
<proteinExistence type="predicted"/>
<reference evidence="1" key="2">
    <citation type="submission" date="2023-05" db="EMBL/GenBank/DDBJ databases">
        <authorList>
            <person name="Schelkunov M.I."/>
        </authorList>
    </citation>
    <scope>NUCLEOTIDE SEQUENCE</scope>
    <source>
        <strain evidence="1">Hsosn_3</strain>
        <tissue evidence="1">Leaf</tissue>
    </source>
</reference>
<dbReference type="PANTHER" id="PTHR48435:SF1">
    <property type="entry name" value="POLYPROTEIN"/>
    <property type="match status" value="1"/>
</dbReference>
<accession>A0AAD8IJA6</accession>
<evidence type="ECO:0000313" key="1">
    <source>
        <dbReference type="EMBL" id="KAK1385422.1"/>
    </source>
</evidence>
<sequence>MIEETRFNIHIHSFNSNGKPIYAFSQESHIFWGKCICEASLIDQWDNDDDYPSRSSKIKKKSMQKSLRERYGGDLEIGLSGEASGKFDYYVLYSKGPEECNMIQPALYDEDLPPLDFEHDNASHMKNQKSNN</sequence>
<name>A0AAD8IJA6_9APIA</name>
<organism evidence="1 2">
    <name type="scientific">Heracleum sosnowskyi</name>
    <dbReference type="NCBI Taxonomy" id="360622"/>
    <lineage>
        <taxon>Eukaryota</taxon>
        <taxon>Viridiplantae</taxon>
        <taxon>Streptophyta</taxon>
        <taxon>Embryophyta</taxon>
        <taxon>Tracheophyta</taxon>
        <taxon>Spermatophyta</taxon>
        <taxon>Magnoliopsida</taxon>
        <taxon>eudicotyledons</taxon>
        <taxon>Gunneridae</taxon>
        <taxon>Pentapetalae</taxon>
        <taxon>asterids</taxon>
        <taxon>campanulids</taxon>
        <taxon>Apiales</taxon>
        <taxon>Apiaceae</taxon>
        <taxon>Apioideae</taxon>
        <taxon>apioid superclade</taxon>
        <taxon>Tordylieae</taxon>
        <taxon>Tordyliinae</taxon>
        <taxon>Heracleum</taxon>
    </lineage>
</organism>
<evidence type="ECO:0000313" key="2">
    <source>
        <dbReference type="Proteomes" id="UP001237642"/>
    </source>
</evidence>
<dbReference type="AlphaFoldDB" id="A0AAD8IJA6"/>
<dbReference type="PANTHER" id="PTHR48435">
    <property type="entry name" value="POLYPROTEIN"/>
    <property type="match status" value="1"/>
</dbReference>
<dbReference type="InterPro" id="IPR053098">
    <property type="entry name" value="Petuviruses_polyprotein"/>
</dbReference>
<dbReference type="EMBL" id="JAUIZM010000005">
    <property type="protein sequence ID" value="KAK1385422.1"/>
    <property type="molecule type" value="Genomic_DNA"/>
</dbReference>
<protein>
    <submittedName>
        <fullName evidence="1">Uncharacterized protein</fullName>
    </submittedName>
</protein>
<dbReference type="Proteomes" id="UP001237642">
    <property type="component" value="Unassembled WGS sequence"/>
</dbReference>
<keyword evidence="2" id="KW-1185">Reference proteome</keyword>
<comment type="caution">
    <text evidence="1">The sequence shown here is derived from an EMBL/GenBank/DDBJ whole genome shotgun (WGS) entry which is preliminary data.</text>
</comment>
<reference evidence="1" key="1">
    <citation type="submission" date="2023-02" db="EMBL/GenBank/DDBJ databases">
        <title>Genome of toxic invasive species Heracleum sosnowskyi carries increased number of genes despite the absence of recent whole-genome duplications.</title>
        <authorList>
            <person name="Schelkunov M."/>
            <person name="Shtratnikova V."/>
            <person name="Makarenko M."/>
            <person name="Klepikova A."/>
            <person name="Omelchenko D."/>
            <person name="Novikova G."/>
            <person name="Obukhova E."/>
            <person name="Bogdanov V."/>
            <person name="Penin A."/>
            <person name="Logacheva M."/>
        </authorList>
    </citation>
    <scope>NUCLEOTIDE SEQUENCE</scope>
    <source>
        <strain evidence="1">Hsosn_3</strain>
        <tissue evidence="1">Leaf</tissue>
    </source>
</reference>